<dbReference type="NCBIfam" id="TIGR03757">
    <property type="entry name" value="conj_TIGR03757"/>
    <property type="match status" value="1"/>
</dbReference>
<reference evidence="2" key="1">
    <citation type="submission" date="2020-12" db="EMBL/GenBank/DDBJ databases">
        <title>Generalized mutagenesis with transposon Tn5. A laboratory procedure for the identification of genes responsible for a bacterial phenotype and its regulation, illustrated with phenazine production in Pseudomonas chlororaphis.</title>
        <authorList>
            <person name="Muzio F."/>
            <person name="Sobrero P."/>
            <person name="Agaras B."/>
            <person name="Valverde C."/>
        </authorList>
    </citation>
    <scope>NUCLEOTIDE SEQUENCE</scope>
    <source>
        <strain evidence="2">SMMP3</strain>
    </source>
</reference>
<keyword evidence="1" id="KW-0732">Signal</keyword>
<dbReference type="Pfam" id="PF07511">
    <property type="entry name" value="DUF1525"/>
    <property type="match status" value="1"/>
</dbReference>
<dbReference type="RefSeq" id="WP_216310883.1">
    <property type="nucleotide sequence ID" value="NZ_JAEEFW010000005.1"/>
</dbReference>
<dbReference type="Proteomes" id="UP000787568">
    <property type="component" value="Unassembled WGS sequence"/>
</dbReference>
<gene>
    <name evidence="2" type="ORF">I8747_14695</name>
</gene>
<dbReference type="EMBL" id="JAEEFW010000005">
    <property type="protein sequence ID" value="MBU4634044.1"/>
    <property type="molecule type" value="Genomic_DNA"/>
</dbReference>
<evidence type="ECO:0000256" key="1">
    <source>
        <dbReference type="SAM" id="SignalP"/>
    </source>
</evidence>
<feature type="chain" id="PRO_5042532235" evidence="1">
    <location>
        <begin position="28"/>
        <end position="143"/>
    </location>
</feature>
<evidence type="ECO:0000313" key="2">
    <source>
        <dbReference type="EMBL" id="MBU4634044.1"/>
    </source>
</evidence>
<comment type="caution">
    <text evidence="2">The sequence shown here is derived from an EMBL/GenBank/DDBJ whole genome shotgun (WGS) entry which is preliminary data.</text>
</comment>
<proteinExistence type="predicted"/>
<protein>
    <submittedName>
        <fullName evidence="2">TIGR03757 family integrating conjugative element protein</fullName>
    </submittedName>
</protein>
<evidence type="ECO:0000313" key="3">
    <source>
        <dbReference type="Proteomes" id="UP000787568"/>
    </source>
</evidence>
<feature type="signal peptide" evidence="1">
    <location>
        <begin position="1"/>
        <end position="27"/>
    </location>
</feature>
<dbReference type="AlphaFoldDB" id="A0AAJ0ZLD4"/>
<accession>A0AAJ0ZLD4</accession>
<sequence>MTNILQKPGLSLQRLVPIVLLSISAFAQGETWVITDQAHPVTKPAGVRLILLDEQQRLEEQLTRNIPTDPRQAAASIHGYLSSPEGKRFQNELVQAQQGITDAWSIGVEKIPAVVIDRRYVVYGEADVSKAAGMIDRARSMQR</sequence>
<dbReference type="InterPro" id="IPR011090">
    <property type="entry name" value="Integr_conj_element_PFL4709"/>
</dbReference>
<organism evidence="2 3">
    <name type="scientific">Pseudomonas chlororaphis subsp. aurantiaca</name>
    <dbReference type="NCBI Taxonomy" id="86192"/>
    <lineage>
        <taxon>Bacteria</taxon>
        <taxon>Pseudomonadati</taxon>
        <taxon>Pseudomonadota</taxon>
        <taxon>Gammaproteobacteria</taxon>
        <taxon>Pseudomonadales</taxon>
        <taxon>Pseudomonadaceae</taxon>
        <taxon>Pseudomonas</taxon>
    </lineage>
</organism>
<name>A0AAJ0ZLD4_9PSED</name>